<organism evidence="2 3">
    <name type="scientific">Posidoniimonas corsicana</name>
    <dbReference type="NCBI Taxonomy" id="1938618"/>
    <lineage>
        <taxon>Bacteria</taxon>
        <taxon>Pseudomonadati</taxon>
        <taxon>Planctomycetota</taxon>
        <taxon>Planctomycetia</taxon>
        <taxon>Pirellulales</taxon>
        <taxon>Lacipirellulaceae</taxon>
        <taxon>Posidoniimonas</taxon>
    </lineage>
</organism>
<sequence>MAGGNHHGRFGMNGNGHASPDQLAERMDRVRRDLQRDVAQLSEDARQVTDWRYYVRRHPLATAGLAALVGYSLIPAKKKVVQASRDDIESLVRQGKLKVVAEGQTAQKAGVVSASLLALGTVATRAFVAYAGKRLGERLEASGSPFGPAPSE</sequence>
<comment type="caution">
    <text evidence="2">The sequence shown here is derived from an EMBL/GenBank/DDBJ whole genome shotgun (WGS) entry which is preliminary data.</text>
</comment>
<evidence type="ECO:0000313" key="3">
    <source>
        <dbReference type="Proteomes" id="UP000316714"/>
    </source>
</evidence>
<evidence type="ECO:0000256" key="1">
    <source>
        <dbReference type="SAM" id="MobiDB-lite"/>
    </source>
</evidence>
<gene>
    <name evidence="2" type="ORF">KOR34_28610</name>
</gene>
<dbReference type="RefSeq" id="WP_146565197.1">
    <property type="nucleotide sequence ID" value="NZ_SIHJ01000001.1"/>
</dbReference>
<accession>A0A5C5VJB4</accession>
<name>A0A5C5VJB4_9BACT</name>
<evidence type="ECO:0008006" key="4">
    <source>
        <dbReference type="Google" id="ProtNLM"/>
    </source>
</evidence>
<dbReference type="OrthoDB" id="213584at2"/>
<dbReference type="Proteomes" id="UP000316714">
    <property type="component" value="Unassembled WGS sequence"/>
</dbReference>
<protein>
    <recommendedName>
        <fullName evidence="4">DUF3618 domain-containing protein</fullName>
    </recommendedName>
</protein>
<reference evidence="2 3" key="1">
    <citation type="submission" date="2019-02" db="EMBL/GenBank/DDBJ databases">
        <title>Deep-cultivation of Planctomycetes and their phenomic and genomic characterization uncovers novel biology.</title>
        <authorList>
            <person name="Wiegand S."/>
            <person name="Jogler M."/>
            <person name="Boedeker C."/>
            <person name="Pinto D."/>
            <person name="Vollmers J."/>
            <person name="Rivas-Marin E."/>
            <person name="Kohn T."/>
            <person name="Peeters S.H."/>
            <person name="Heuer A."/>
            <person name="Rast P."/>
            <person name="Oberbeckmann S."/>
            <person name="Bunk B."/>
            <person name="Jeske O."/>
            <person name="Meyerdierks A."/>
            <person name="Storesund J.E."/>
            <person name="Kallscheuer N."/>
            <person name="Luecker S."/>
            <person name="Lage O.M."/>
            <person name="Pohl T."/>
            <person name="Merkel B.J."/>
            <person name="Hornburger P."/>
            <person name="Mueller R.-W."/>
            <person name="Bruemmer F."/>
            <person name="Labrenz M."/>
            <person name="Spormann A.M."/>
            <person name="Op Den Camp H."/>
            <person name="Overmann J."/>
            <person name="Amann R."/>
            <person name="Jetten M.S.M."/>
            <person name="Mascher T."/>
            <person name="Medema M.H."/>
            <person name="Devos D.P."/>
            <person name="Kaster A.-K."/>
            <person name="Ovreas L."/>
            <person name="Rohde M."/>
            <person name="Galperin M.Y."/>
            <person name="Jogler C."/>
        </authorList>
    </citation>
    <scope>NUCLEOTIDE SEQUENCE [LARGE SCALE GENOMIC DNA]</scope>
    <source>
        <strain evidence="2 3">KOR34</strain>
    </source>
</reference>
<keyword evidence="3" id="KW-1185">Reference proteome</keyword>
<dbReference type="EMBL" id="SIHJ01000001">
    <property type="protein sequence ID" value="TWT37895.1"/>
    <property type="molecule type" value="Genomic_DNA"/>
</dbReference>
<proteinExistence type="predicted"/>
<evidence type="ECO:0000313" key="2">
    <source>
        <dbReference type="EMBL" id="TWT37895.1"/>
    </source>
</evidence>
<dbReference type="AlphaFoldDB" id="A0A5C5VJB4"/>
<feature type="region of interest" description="Disordered" evidence="1">
    <location>
        <begin position="1"/>
        <end position="21"/>
    </location>
</feature>